<dbReference type="Proteomes" id="UP000578112">
    <property type="component" value="Unassembled WGS sequence"/>
</dbReference>
<organism evidence="2 3">
    <name type="scientific">Actinoplanes digitatis</name>
    <dbReference type="NCBI Taxonomy" id="1868"/>
    <lineage>
        <taxon>Bacteria</taxon>
        <taxon>Bacillati</taxon>
        <taxon>Actinomycetota</taxon>
        <taxon>Actinomycetes</taxon>
        <taxon>Micromonosporales</taxon>
        <taxon>Micromonosporaceae</taxon>
        <taxon>Actinoplanes</taxon>
    </lineage>
</organism>
<feature type="compositionally biased region" description="Low complexity" evidence="1">
    <location>
        <begin position="193"/>
        <end position="210"/>
    </location>
</feature>
<protein>
    <submittedName>
        <fullName evidence="2">Uncharacterized protein</fullName>
    </submittedName>
</protein>
<evidence type="ECO:0000313" key="3">
    <source>
        <dbReference type="Proteomes" id="UP000578112"/>
    </source>
</evidence>
<accession>A0A7W7HSU3</accession>
<feature type="compositionally biased region" description="Gly residues" evidence="1">
    <location>
        <begin position="166"/>
        <end position="178"/>
    </location>
</feature>
<dbReference type="EMBL" id="JACHNH010000001">
    <property type="protein sequence ID" value="MBB4759956.1"/>
    <property type="molecule type" value="Genomic_DNA"/>
</dbReference>
<gene>
    <name evidence="2" type="ORF">BJ971_000512</name>
</gene>
<feature type="region of interest" description="Disordered" evidence="1">
    <location>
        <begin position="290"/>
        <end position="326"/>
    </location>
</feature>
<sequence length="464" mass="45735">MNEDDPDAWRQVAAWGQLAGAVKDQRSLLLNAREALVAAWPPGENTSSAAFVKEIDTLLARMEQARADADDTATGLANILEALRQAKNDIEPLWEQYKEKSDDLVPAWWDNAEDDLDRQARQHMITAEQIVQDNVARLKVPDPYLLDPKDPMWEPTVEPGDTTSSTGGGVSPSGGGGTVVPVPHDPVPPLPGRDPFVPGAGTGATPATGGPDVGGVVGGPGLAGVITPPATPPPVTPPAVTPASVVPPTGVGGSTIVPPAGPIVGPGIGGLGGAPGLRGGVTDPRGIPAGPRGIGGGGGGMTGLGPSGIGGVGQGARPGARPAAVGPRALPSGAVIGETVAGAGRGGAAGVPHGAGAGIGGGVAGRGGGARAGAARAAARNEPVRPPRPAWLPDEPVGAARTGQGTPAMAGGGRGGRRSSGGAQPPFDPDSPWQVAAGVDPVIAPAPENDVRHDPGPNVIGWRG</sequence>
<evidence type="ECO:0000256" key="1">
    <source>
        <dbReference type="SAM" id="MobiDB-lite"/>
    </source>
</evidence>
<feature type="compositionally biased region" description="Low complexity" evidence="1">
    <location>
        <begin position="317"/>
        <end position="326"/>
    </location>
</feature>
<comment type="caution">
    <text evidence="2">The sequence shown here is derived from an EMBL/GenBank/DDBJ whole genome shotgun (WGS) entry which is preliminary data.</text>
</comment>
<feature type="region of interest" description="Disordered" evidence="1">
    <location>
        <begin position="146"/>
        <end position="239"/>
    </location>
</feature>
<name>A0A7W7HSU3_9ACTN</name>
<feature type="compositionally biased region" description="Gly residues" evidence="1">
    <location>
        <begin position="292"/>
        <end position="316"/>
    </location>
</feature>
<proteinExistence type="predicted"/>
<feature type="compositionally biased region" description="Low complexity" evidence="1">
    <location>
        <begin position="372"/>
        <end position="381"/>
    </location>
</feature>
<feature type="compositionally biased region" description="Gly residues" evidence="1">
    <location>
        <begin position="211"/>
        <end position="222"/>
    </location>
</feature>
<dbReference type="AlphaFoldDB" id="A0A7W7HSU3"/>
<reference evidence="2 3" key="1">
    <citation type="submission" date="2020-08" db="EMBL/GenBank/DDBJ databases">
        <title>Sequencing the genomes of 1000 actinobacteria strains.</title>
        <authorList>
            <person name="Klenk H.-P."/>
        </authorList>
    </citation>
    <scope>NUCLEOTIDE SEQUENCE [LARGE SCALE GENOMIC DNA]</scope>
    <source>
        <strain evidence="2 3">DSM 43149</strain>
    </source>
</reference>
<feature type="compositionally biased region" description="Pro residues" evidence="1">
    <location>
        <begin position="229"/>
        <end position="239"/>
    </location>
</feature>
<dbReference type="RefSeq" id="WP_184989386.1">
    <property type="nucleotide sequence ID" value="NZ_BOMK01000050.1"/>
</dbReference>
<keyword evidence="3" id="KW-1185">Reference proteome</keyword>
<evidence type="ECO:0000313" key="2">
    <source>
        <dbReference type="EMBL" id="MBB4759956.1"/>
    </source>
</evidence>
<feature type="region of interest" description="Disordered" evidence="1">
    <location>
        <begin position="366"/>
        <end position="464"/>
    </location>
</feature>
<feature type="compositionally biased region" description="Pro residues" evidence="1">
    <location>
        <begin position="183"/>
        <end position="192"/>
    </location>
</feature>